<dbReference type="Gene3D" id="3.40.50.1110">
    <property type="entry name" value="SGNH hydrolase"/>
    <property type="match status" value="1"/>
</dbReference>
<feature type="chain" id="PRO_5045859649" evidence="1">
    <location>
        <begin position="22"/>
        <end position="307"/>
    </location>
</feature>
<keyword evidence="1" id="KW-0732">Signal</keyword>
<sequence>MNRNFVAIVLLLLCSAFPAAAQNKSIVFIGNSFTFGYGSAAWFWGADTVTDLNGQGVGGVPALFKAFSEQAGLSWNVSLETHPGSDFAFHLREKRAELTSKAWDVAVAHSYSTLDANAPGDPTRLVATGRELATLLQGANPQVKFYVTATWSRPDLTYRSGSPWSGKGIEKMGLDVNEGYEQLAAVVPGVTAVNPVGKAFNRAVRTGVADGNPYDGIDVDKVDLWTWDHYHGSTYGYYLEALVVFGNVTGVDPLALGDGECAAFELGLSQTQVVALQRVARDELAAAGVELSTPKTVTPLRWATPCG</sequence>
<dbReference type="InterPro" id="IPR036514">
    <property type="entry name" value="SGNH_hydro_sf"/>
</dbReference>
<feature type="signal peptide" evidence="1">
    <location>
        <begin position="1"/>
        <end position="21"/>
    </location>
</feature>
<dbReference type="RefSeq" id="WP_407328685.1">
    <property type="nucleotide sequence ID" value="NZ_CP136865.1"/>
</dbReference>
<proteinExistence type="predicted"/>
<keyword evidence="3" id="KW-1185">Reference proteome</keyword>
<evidence type="ECO:0000256" key="1">
    <source>
        <dbReference type="SAM" id="SignalP"/>
    </source>
</evidence>
<evidence type="ECO:0000313" key="2">
    <source>
        <dbReference type="EMBL" id="WOJ97712.1"/>
    </source>
</evidence>
<dbReference type="EMBL" id="CP136865">
    <property type="protein sequence ID" value="WOJ97712.1"/>
    <property type="molecule type" value="Genomic_DNA"/>
</dbReference>
<accession>A0ABZ0IF99</accession>
<evidence type="ECO:0000313" key="3">
    <source>
        <dbReference type="Proteomes" id="UP001626549"/>
    </source>
</evidence>
<organism evidence="2 3">
    <name type="scientific">Congregibacter brevis</name>
    <dbReference type="NCBI Taxonomy" id="3081201"/>
    <lineage>
        <taxon>Bacteria</taxon>
        <taxon>Pseudomonadati</taxon>
        <taxon>Pseudomonadota</taxon>
        <taxon>Gammaproteobacteria</taxon>
        <taxon>Cellvibrionales</taxon>
        <taxon>Halieaceae</taxon>
        <taxon>Congregibacter</taxon>
    </lineage>
</organism>
<name>A0ABZ0IF99_9GAMM</name>
<reference evidence="2 3" key="1">
    <citation type="submission" date="2023-10" db="EMBL/GenBank/DDBJ databases">
        <title>Two novel species belonging to the OM43/NOR5 clade.</title>
        <authorList>
            <person name="Park M."/>
        </authorList>
    </citation>
    <scope>NUCLEOTIDE SEQUENCE [LARGE SCALE GENOMIC DNA]</scope>
    <source>
        <strain evidence="2 3">IMCC45268</strain>
    </source>
</reference>
<protein>
    <submittedName>
        <fullName evidence="2">PEP-CTERM sorting domain-containing protein</fullName>
    </submittedName>
</protein>
<dbReference type="SUPFAM" id="SSF52266">
    <property type="entry name" value="SGNH hydrolase"/>
    <property type="match status" value="1"/>
</dbReference>
<dbReference type="Proteomes" id="UP001626549">
    <property type="component" value="Chromosome"/>
</dbReference>
<gene>
    <name evidence="2" type="ORF">R0137_03845</name>
</gene>